<dbReference type="PANTHER" id="PTHR12526:SF630">
    <property type="entry name" value="GLYCOSYLTRANSFERASE"/>
    <property type="match status" value="1"/>
</dbReference>
<dbReference type="CDD" id="cd03801">
    <property type="entry name" value="GT4_PimA-like"/>
    <property type="match status" value="1"/>
</dbReference>
<dbReference type="InterPro" id="IPR001296">
    <property type="entry name" value="Glyco_trans_1"/>
</dbReference>
<evidence type="ECO:0000313" key="2">
    <source>
        <dbReference type="EMBL" id="MCX2739937.1"/>
    </source>
</evidence>
<dbReference type="RefSeq" id="WP_266052005.1">
    <property type="nucleotide sequence ID" value="NZ_JAPFQO010000005.1"/>
</dbReference>
<organism evidence="2 3">
    <name type="scientific">Pontibacter anaerobius</name>
    <dbReference type="NCBI Taxonomy" id="2993940"/>
    <lineage>
        <taxon>Bacteria</taxon>
        <taxon>Pseudomonadati</taxon>
        <taxon>Bacteroidota</taxon>
        <taxon>Cytophagia</taxon>
        <taxon>Cytophagales</taxon>
        <taxon>Hymenobacteraceae</taxon>
        <taxon>Pontibacter</taxon>
    </lineage>
</organism>
<evidence type="ECO:0000313" key="3">
    <source>
        <dbReference type="Proteomes" id="UP001207228"/>
    </source>
</evidence>
<dbReference type="Pfam" id="PF00534">
    <property type="entry name" value="Glycos_transf_1"/>
    <property type="match status" value="1"/>
</dbReference>
<name>A0ABT3RDK9_9BACT</name>
<feature type="domain" description="Glycosyl transferase family 1" evidence="1">
    <location>
        <begin position="168"/>
        <end position="322"/>
    </location>
</feature>
<sequence>MKLLFVLELGLLHYRIPILEQIARDDSVEKCDVLHTETHTNSSYAFIELKSSPRYYGKFRFLPEVRALKDAYDVVVFSFNLWMPNWIFTFFSNRKPKYILWGQGFGRENNYWAARLARISFAKWADGLILYTAKGAEDFLEYGIPREKLFVAKNTLHIGNAGRSGQAQKTDLLYVGRIQKRKGIDLLLKAFCKVKDNIPEYVRVRVVGSGDKTELLEQVNTYGLQGRVMFNSGVFDEEQLKNIFSTAIAYVSPDHVGLGVVHSFAYGVPVVTNKNRKHAPEVEYCDSSNSILYEGGVEQLALELERICTDSNLQGSLSEASYAYYDKNLRSEIMINGFLQAFRYVTTGPGKAVKV</sequence>
<dbReference type="PANTHER" id="PTHR12526">
    <property type="entry name" value="GLYCOSYLTRANSFERASE"/>
    <property type="match status" value="1"/>
</dbReference>
<protein>
    <submittedName>
        <fullName evidence="2">Glycosyltransferase family 4 protein</fullName>
    </submittedName>
</protein>
<dbReference type="Gene3D" id="3.40.50.2000">
    <property type="entry name" value="Glycogen Phosphorylase B"/>
    <property type="match status" value="1"/>
</dbReference>
<comment type="caution">
    <text evidence="2">The sequence shown here is derived from an EMBL/GenBank/DDBJ whole genome shotgun (WGS) entry which is preliminary data.</text>
</comment>
<reference evidence="2 3" key="1">
    <citation type="submission" date="2022-11" db="EMBL/GenBank/DDBJ databases">
        <title>The characterization of three novel Bacteroidetes species and genomic analysis of their roles in tidal elemental geochemical cycles.</title>
        <authorList>
            <person name="Ma K.-J."/>
        </authorList>
    </citation>
    <scope>NUCLEOTIDE SEQUENCE [LARGE SCALE GENOMIC DNA]</scope>
    <source>
        <strain evidence="2 3">M82</strain>
    </source>
</reference>
<accession>A0ABT3RDK9</accession>
<dbReference type="Proteomes" id="UP001207228">
    <property type="component" value="Unassembled WGS sequence"/>
</dbReference>
<dbReference type="SUPFAM" id="SSF53756">
    <property type="entry name" value="UDP-Glycosyltransferase/glycogen phosphorylase"/>
    <property type="match status" value="1"/>
</dbReference>
<evidence type="ECO:0000259" key="1">
    <source>
        <dbReference type="Pfam" id="PF00534"/>
    </source>
</evidence>
<keyword evidence="3" id="KW-1185">Reference proteome</keyword>
<gene>
    <name evidence="2" type="ORF">OO017_08280</name>
</gene>
<proteinExistence type="predicted"/>
<dbReference type="EMBL" id="JAPFQO010000005">
    <property type="protein sequence ID" value="MCX2739937.1"/>
    <property type="molecule type" value="Genomic_DNA"/>
</dbReference>